<proteinExistence type="inferred from homology"/>
<feature type="transmembrane region" description="Helical" evidence="6">
    <location>
        <begin position="69"/>
        <end position="91"/>
    </location>
</feature>
<evidence type="ECO:0000256" key="3">
    <source>
        <dbReference type="ARBA" id="ARBA00022989"/>
    </source>
</evidence>
<feature type="transmembrane region" description="Helical" evidence="6">
    <location>
        <begin position="35"/>
        <end position="54"/>
    </location>
</feature>
<comment type="similarity">
    <text evidence="6">Belongs to the ABC-2 integral membrane protein family.</text>
</comment>
<evidence type="ECO:0000256" key="2">
    <source>
        <dbReference type="ARBA" id="ARBA00022692"/>
    </source>
</evidence>
<keyword evidence="3 6" id="KW-1133">Transmembrane helix</keyword>
<dbReference type="GO" id="GO:0043190">
    <property type="term" value="C:ATP-binding cassette (ABC) transporter complex"/>
    <property type="evidence" value="ECO:0007669"/>
    <property type="project" value="InterPro"/>
</dbReference>
<evidence type="ECO:0000259" key="7">
    <source>
        <dbReference type="PROSITE" id="PS51012"/>
    </source>
</evidence>
<evidence type="ECO:0000313" key="9">
    <source>
        <dbReference type="Proteomes" id="UP000199111"/>
    </source>
</evidence>
<feature type="transmembrane region" description="Helical" evidence="6">
    <location>
        <begin position="182"/>
        <end position="200"/>
    </location>
</feature>
<comment type="subcellular location">
    <subcellularLocation>
        <location evidence="6">Cell membrane</location>
        <topology evidence="6">Multi-pass membrane protein</topology>
    </subcellularLocation>
    <subcellularLocation>
        <location evidence="1">Membrane</location>
        <topology evidence="1">Multi-pass membrane protein</topology>
    </subcellularLocation>
</comment>
<evidence type="ECO:0000256" key="1">
    <source>
        <dbReference type="ARBA" id="ARBA00004141"/>
    </source>
</evidence>
<gene>
    <name evidence="8" type="ORF">SAMN05216275_10293</name>
</gene>
<dbReference type="PIRSF" id="PIRSF006648">
    <property type="entry name" value="DrrB"/>
    <property type="match status" value="1"/>
</dbReference>
<accession>A0A1I3GJT8</accession>
<dbReference type="Proteomes" id="UP000199111">
    <property type="component" value="Unassembled WGS sequence"/>
</dbReference>
<evidence type="ECO:0000256" key="4">
    <source>
        <dbReference type="ARBA" id="ARBA00023136"/>
    </source>
</evidence>
<dbReference type="GO" id="GO:0046677">
    <property type="term" value="P:response to antibiotic"/>
    <property type="evidence" value="ECO:0007669"/>
    <property type="project" value="UniProtKB-KW"/>
</dbReference>
<keyword evidence="6" id="KW-0813">Transport</keyword>
<dbReference type="InterPro" id="IPR051784">
    <property type="entry name" value="Nod_factor_ABC_transporter"/>
</dbReference>
<feature type="transmembrane region" description="Helical" evidence="6">
    <location>
        <begin position="112"/>
        <end position="138"/>
    </location>
</feature>
<dbReference type="InterPro" id="IPR047817">
    <property type="entry name" value="ABC2_TM_bact-type"/>
</dbReference>
<dbReference type="Pfam" id="PF01061">
    <property type="entry name" value="ABC2_membrane"/>
    <property type="match status" value="1"/>
</dbReference>
<dbReference type="PANTHER" id="PTHR43229:SF2">
    <property type="entry name" value="NODULATION PROTEIN J"/>
    <property type="match status" value="1"/>
</dbReference>
<evidence type="ECO:0000256" key="6">
    <source>
        <dbReference type="RuleBase" id="RU361157"/>
    </source>
</evidence>
<feature type="transmembrane region" description="Helical" evidence="6">
    <location>
        <begin position="240"/>
        <end position="264"/>
    </location>
</feature>
<name>A0A1I3GJT8_9ACTN</name>
<evidence type="ECO:0000313" key="8">
    <source>
        <dbReference type="EMBL" id="SFI23431.1"/>
    </source>
</evidence>
<feature type="transmembrane region" description="Helical" evidence="6">
    <location>
        <begin position="150"/>
        <end position="175"/>
    </location>
</feature>
<protein>
    <recommendedName>
        <fullName evidence="6">Transport permease protein</fullName>
    </recommendedName>
</protein>
<dbReference type="PROSITE" id="PS51012">
    <property type="entry name" value="ABC_TM2"/>
    <property type="match status" value="1"/>
</dbReference>
<organism evidence="8 9">
    <name type="scientific">Streptosporangium canum</name>
    <dbReference type="NCBI Taxonomy" id="324952"/>
    <lineage>
        <taxon>Bacteria</taxon>
        <taxon>Bacillati</taxon>
        <taxon>Actinomycetota</taxon>
        <taxon>Actinomycetes</taxon>
        <taxon>Streptosporangiales</taxon>
        <taxon>Streptosporangiaceae</taxon>
        <taxon>Streptosporangium</taxon>
    </lineage>
</organism>
<dbReference type="AlphaFoldDB" id="A0A1I3GJT8"/>
<keyword evidence="5" id="KW-0046">Antibiotic resistance</keyword>
<dbReference type="GO" id="GO:0140359">
    <property type="term" value="F:ABC-type transporter activity"/>
    <property type="evidence" value="ECO:0007669"/>
    <property type="project" value="InterPro"/>
</dbReference>
<dbReference type="InterPro" id="IPR013525">
    <property type="entry name" value="ABC2_TM"/>
</dbReference>
<keyword evidence="6" id="KW-1003">Cell membrane</keyword>
<evidence type="ECO:0000256" key="5">
    <source>
        <dbReference type="ARBA" id="ARBA00023251"/>
    </source>
</evidence>
<keyword evidence="9" id="KW-1185">Reference proteome</keyword>
<keyword evidence="2 6" id="KW-0812">Transmembrane</keyword>
<reference evidence="9" key="1">
    <citation type="submission" date="2016-10" db="EMBL/GenBank/DDBJ databases">
        <authorList>
            <person name="Varghese N."/>
            <person name="Submissions S."/>
        </authorList>
    </citation>
    <scope>NUCLEOTIDE SEQUENCE [LARGE SCALE GENOMIC DNA]</scope>
    <source>
        <strain evidence="9">CGMCC 4.2126</strain>
    </source>
</reference>
<keyword evidence="4 6" id="KW-0472">Membrane</keyword>
<dbReference type="InterPro" id="IPR000412">
    <property type="entry name" value="ABC_2_transport"/>
</dbReference>
<dbReference type="EMBL" id="FOQY01000002">
    <property type="protein sequence ID" value="SFI23431.1"/>
    <property type="molecule type" value="Genomic_DNA"/>
</dbReference>
<dbReference type="PANTHER" id="PTHR43229">
    <property type="entry name" value="NODULATION PROTEIN J"/>
    <property type="match status" value="1"/>
</dbReference>
<sequence>MPSAAAAGLRRAGLATGTVLVAKRAVLTFLRTPQLVIVGTVQLVGFLVTFRYVFGGAFGTSRGLPYVDFAVPGFIAAGVPFTLIGTAVVMAEDLRRGFVDRLRSLPFPSAAVLTGRVLADSVVLTWSLAIATLVGFAIGFRLHGSIAQGLAAFGLCLVFGLAFSWVFITLGLIAGNGQAAQGMAMLVFPLTFGSSAYVPVETMPGWLRAFADNQPVTWMANAVRALTLGDHARDFLGHSAAYYVTYSLIWAAGIMIVFSALAVARFRRS</sequence>
<feature type="domain" description="ABC transmembrane type-2" evidence="7">
    <location>
        <begin position="34"/>
        <end position="269"/>
    </location>
</feature>